<organism evidence="7 8">
    <name type="scientific">Malassezia vespertilionis</name>
    <dbReference type="NCBI Taxonomy" id="2020962"/>
    <lineage>
        <taxon>Eukaryota</taxon>
        <taxon>Fungi</taxon>
        <taxon>Dikarya</taxon>
        <taxon>Basidiomycota</taxon>
        <taxon>Ustilaginomycotina</taxon>
        <taxon>Malasseziomycetes</taxon>
        <taxon>Malasseziales</taxon>
        <taxon>Malasseziaceae</taxon>
        <taxon>Malassezia</taxon>
    </lineage>
</organism>
<accession>A0A2N1JBV0</accession>
<dbReference type="InterPro" id="IPR016024">
    <property type="entry name" value="ARM-type_fold"/>
</dbReference>
<dbReference type="STRING" id="2020962.A0A2N1JBV0"/>
<dbReference type="PROSITE" id="PS50302">
    <property type="entry name" value="PUM"/>
    <property type="match status" value="3"/>
</dbReference>
<dbReference type="Pfam" id="PF00806">
    <property type="entry name" value="PUF"/>
    <property type="match status" value="3"/>
</dbReference>
<protein>
    <recommendedName>
        <fullName evidence="9">PUM-HD domain-containing protein</fullName>
    </recommendedName>
</protein>
<evidence type="ECO:0000313" key="7">
    <source>
        <dbReference type="EMBL" id="PKI84017.1"/>
    </source>
</evidence>
<feature type="region of interest" description="Disordered" evidence="4">
    <location>
        <begin position="234"/>
        <end position="266"/>
    </location>
</feature>
<dbReference type="PROSITE" id="PS50102">
    <property type="entry name" value="RRM"/>
    <property type="match status" value="1"/>
</dbReference>
<keyword evidence="8" id="KW-1185">Reference proteome</keyword>
<dbReference type="GO" id="GO:0003723">
    <property type="term" value="F:RNA binding"/>
    <property type="evidence" value="ECO:0007669"/>
    <property type="project" value="UniProtKB-UniRule"/>
</dbReference>
<dbReference type="InterPro" id="IPR035979">
    <property type="entry name" value="RBD_domain_sf"/>
</dbReference>
<dbReference type="Gene3D" id="3.30.70.330">
    <property type="match status" value="1"/>
</dbReference>
<feature type="compositionally biased region" description="Low complexity" evidence="4">
    <location>
        <begin position="186"/>
        <end position="197"/>
    </location>
</feature>
<evidence type="ECO:0000313" key="8">
    <source>
        <dbReference type="Proteomes" id="UP000232875"/>
    </source>
</evidence>
<keyword evidence="2" id="KW-0694">RNA-binding</keyword>
<reference evidence="7 8" key="1">
    <citation type="submission" date="2017-10" db="EMBL/GenBank/DDBJ databases">
        <title>A novel species of cold-tolerant Malassezia isolated from bats.</title>
        <authorList>
            <person name="Lorch J.M."/>
            <person name="Palmer J.M."/>
            <person name="Vanderwolf K.J."/>
            <person name="Schmidt K.Z."/>
            <person name="Verant M.L."/>
            <person name="Weller T.J."/>
            <person name="Blehert D.S."/>
        </authorList>
    </citation>
    <scope>NUCLEOTIDE SEQUENCE [LARGE SCALE GENOMIC DNA]</scope>
    <source>
        <strain evidence="7 8">NWHC:44797-103</strain>
    </source>
</reference>
<feature type="domain" description="RRM" evidence="5">
    <location>
        <begin position="324"/>
        <end position="387"/>
    </location>
</feature>
<evidence type="ECO:0000256" key="2">
    <source>
        <dbReference type="PROSITE-ProRule" id="PRU00176"/>
    </source>
</evidence>
<dbReference type="Pfam" id="PF00076">
    <property type="entry name" value="RRM_1"/>
    <property type="match status" value="1"/>
</dbReference>
<feature type="compositionally biased region" description="Basic and acidic residues" evidence="4">
    <location>
        <begin position="167"/>
        <end position="176"/>
    </location>
</feature>
<dbReference type="PROSITE" id="PS50303">
    <property type="entry name" value="PUM_HD"/>
    <property type="match status" value="1"/>
</dbReference>
<feature type="region of interest" description="Disordered" evidence="4">
    <location>
        <begin position="158"/>
        <end position="214"/>
    </location>
</feature>
<dbReference type="SUPFAM" id="SSF54928">
    <property type="entry name" value="RNA-binding domain, RBD"/>
    <property type="match status" value="1"/>
</dbReference>
<evidence type="ECO:0000256" key="3">
    <source>
        <dbReference type="PROSITE-ProRule" id="PRU00317"/>
    </source>
</evidence>
<feature type="repeat" description="Pumilio" evidence="3">
    <location>
        <begin position="579"/>
        <end position="614"/>
    </location>
</feature>
<dbReference type="PANTHER" id="PTHR47093">
    <property type="entry name" value="PROTEIN JSN1-RELATED"/>
    <property type="match status" value="1"/>
</dbReference>
<evidence type="ECO:0000259" key="5">
    <source>
        <dbReference type="PROSITE" id="PS50102"/>
    </source>
</evidence>
<dbReference type="InterPro" id="IPR001313">
    <property type="entry name" value="Pumilio_RNA-bd_rpt"/>
</dbReference>
<dbReference type="SUPFAM" id="SSF48371">
    <property type="entry name" value="ARM repeat"/>
    <property type="match status" value="1"/>
</dbReference>
<dbReference type="SMART" id="SM00025">
    <property type="entry name" value="Pumilio"/>
    <property type="match status" value="5"/>
</dbReference>
<feature type="compositionally biased region" description="Polar residues" evidence="4">
    <location>
        <begin position="67"/>
        <end position="83"/>
    </location>
</feature>
<name>A0A2N1JBV0_9BASI</name>
<feature type="repeat" description="Pumilio" evidence="3">
    <location>
        <begin position="541"/>
        <end position="578"/>
    </location>
</feature>
<evidence type="ECO:0000259" key="6">
    <source>
        <dbReference type="PROSITE" id="PS50303"/>
    </source>
</evidence>
<feature type="region of interest" description="Disordered" evidence="4">
    <location>
        <begin position="58"/>
        <end position="117"/>
    </location>
</feature>
<dbReference type="OrthoDB" id="2017782at2759"/>
<feature type="repeat" description="Pumilio" evidence="3">
    <location>
        <begin position="616"/>
        <end position="654"/>
    </location>
</feature>
<dbReference type="Gene3D" id="1.25.10.10">
    <property type="entry name" value="Leucine-rich Repeat Variant"/>
    <property type="match status" value="1"/>
</dbReference>
<evidence type="ECO:0000256" key="1">
    <source>
        <dbReference type="ARBA" id="ARBA00022737"/>
    </source>
</evidence>
<sequence>MNSHDPAPMSENTDELWGGTGVWPGRPLPHARPTATHDSVAALGAAASSAERRGASITPMHRHHHTPTASLSSLAPVQRTTPPLFSKYDPTGLDAGVRGRGRAGTMPSRWGSTGTNTHENAGTGSPMFDSMHEFAPFSPTDDQVPGVLKTLDYLGLSDGPAEATQRTQRDRAHTDAARIPPHGLRSSPAPGGPVASPLATPANGGVQHHGTRASAALQHRLSHLPSAYDVVDAGSADKPRATSTDRHDPPVDEPPLARAPGSGRHRADTVAALSGPDGRMRTELELQRTAHGAHENVLRARSASLQSDPATRLRAAQRGGDMDCSVLVTGLSPHASTRVLWRIFEPYGIIGDIRLFPSRGAAVVQFQEKAHAQHVADAGNAYLGKYIIDLIPDQNVAPVFTWTGADWEPGESEQHPGAYSHTDTFDAQTAPRAPMHASRHGGSGSLVPNSSKGGIPLPKAHTATLDRAQEEALCAQLHFSHGPDPKLTGFMPAEAHTYHTNIPRVVEQGRSNRRVDNARFRDLRRTIENTQTSEAQMDTIALECLDVIVELASNYIGNTIVQRFFDQCSETVKTRLLERLAPHLATIGIHKNGTWAAQKIIDRANTTEQQALITRYLQPYVPALLLDQYGNYVVQCVLPFGFPSATFILDAMVERCWEIAQGRFGARSMRTVLENPDVPREHIKCIALAIVLHCVPLATNANGSLLLTWLLDASGLDGVVGLIAPQLVPHITQVCTHKLASATVLRIVGQSADPHAARLLLGAIFDLPAAEVLEKIVLDSVHGAQLVAKALQSPMMRPDMRAPCADAVAAILERHELSAAPAYCRLAEQVGTVPESSAEARHADTHTAVRAAPNGAPAVSIPQPYDHAYHHDVGMPASRYNEIMYQPAGLHVYPTPAPYAVPLDTLGYGHKPPAAAGPPKDLLHLLLTCRVLHRQLCKAHNSALYASIFHALFDTAALARRFGALTPRQLAEGLVERFMSMKTLRAHVLNHSDLLLERCDAAADRDLCQNLWTIYLMALEHGAFCASLTLDTRNLSQLQWCMVDDFVDIHALQTVRAHHIHARLPTRLPTSSLVLHLRFALTQLRHGAAPADGEHQSLFLLVKPYVFATHEYNMYFARWQAWGLPHASLDAQAQVASVRYLGQELLLAVPPVSQAATLLMFERHTNTSYTSVKEHLGRQIEERLRTTSVAALLGSAAFDLDFKRLDRCYDPAKAPGLHIQDHRNKFEGVWEGQFSFFDFASYRDMLSGSTSALFDGGFGEQSQVLHLHETCTCASSDAQHSLNTPDDAPLYVQKSAAHGALPATELDSWRVWEASFLGETPSATDEHALLLHGTGHSAWGKFYVRGRVRTWDGLVMLLKEYGPGRQGKWIYCGYRLAGGKMVGRWRDAYTPQSMHGYEGPFFLTQRACDAQCAT</sequence>
<evidence type="ECO:0008006" key="9">
    <source>
        <dbReference type="Google" id="ProtNLM"/>
    </source>
</evidence>
<dbReference type="InterPro" id="IPR052645">
    <property type="entry name" value="Pumilio_domain_protein"/>
</dbReference>
<proteinExistence type="predicted"/>
<feature type="region of interest" description="Disordered" evidence="4">
    <location>
        <begin position="431"/>
        <end position="459"/>
    </location>
</feature>
<feature type="compositionally biased region" description="Basic and acidic residues" evidence="4">
    <location>
        <begin position="235"/>
        <end position="250"/>
    </location>
</feature>
<dbReference type="EMBL" id="KZ454990">
    <property type="protein sequence ID" value="PKI84017.1"/>
    <property type="molecule type" value="Genomic_DNA"/>
</dbReference>
<evidence type="ECO:0000256" key="4">
    <source>
        <dbReference type="SAM" id="MobiDB-lite"/>
    </source>
</evidence>
<dbReference type="InterPro" id="IPR033133">
    <property type="entry name" value="PUM-HD"/>
</dbReference>
<keyword evidence="1" id="KW-0677">Repeat</keyword>
<dbReference type="InterPro" id="IPR000504">
    <property type="entry name" value="RRM_dom"/>
</dbReference>
<dbReference type="Proteomes" id="UP000232875">
    <property type="component" value="Unassembled WGS sequence"/>
</dbReference>
<feature type="domain" description="PUM-HD" evidence="6">
    <location>
        <begin position="482"/>
        <end position="834"/>
    </location>
</feature>
<dbReference type="SMART" id="SM00360">
    <property type="entry name" value="RRM"/>
    <property type="match status" value="1"/>
</dbReference>
<dbReference type="InterPro" id="IPR012677">
    <property type="entry name" value="Nucleotide-bd_a/b_plait_sf"/>
</dbReference>
<dbReference type="GO" id="GO:0000288">
    <property type="term" value="P:nuclear-transcribed mRNA catabolic process, deadenylation-dependent decay"/>
    <property type="evidence" value="ECO:0007669"/>
    <property type="project" value="TreeGrafter"/>
</dbReference>
<feature type="region of interest" description="Disordered" evidence="4">
    <location>
        <begin position="1"/>
        <end position="34"/>
    </location>
</feature>
<gene>
    <name evidence="7" type="ORF">MVES_002091</name>
</gene>
<dbReference type="PANTHER" id="PTHR47093:SF1">
    <property type="entry name" value="PROTEIN JSN1-RELATED"/>
    <property type="match status" value="1"/>
</dbReference>
<dbReference type="InterPro" id="IPR011989">
    <property type="entry name" value="ARM-like"/>
</dbReference>